<organism evidence="1 2">
    <name type="scientific">Candidatus Cryptobacteroides excrementavium</name>
    <dbReference type="NCBI Taxonomy" id="2840759"/>
    <lineage>
        <taxon>Bacteria</taxon>
        <taxon>Pseudomonadati</taxon>
        <taxon>Bacteroidota</taxon>
        <taxon>Bacteroidia</taxon>
        <taxon>Bacteroidales</taxon>
        <taxon>Candidatus Cryptobacteroides</taxon>
    </lineage>
</organism>
<gene>
    <name evidence="1" type="ORF">IAB78_00305</name>
</gene>
<proteinExistence type="predicted"/>
<dbReference type="Gene3D" id="2.60.40.1820">
    <property type="match status" value="1"/>
</dbReference>
<evidence type="ECO:0000313" key="1">
    <source>
        <dbReference type="EMBL" id="MBO8484851.1"/>
    </source>
</evidence>
<comment type="caution">
    <text evidence="1">The sequence shown here is derived from an EMBL/GenBank/DDBJ whole genome shotgun (WGS) entry which is preliminary data.</text>
</comment>
<dbReference type="Proteomes" id="UP000823750">
    <property type="component" value="Unassembled WGS sequence"/>
</dbReference>
<accession>A0A9D9NR19</accession>
<sequence length="170" mass="18589">MKKTNTRKIIAVLAAVAVLCCTGCAGMKDIRDMNILSFNMKSLSLRGLEDISATLEATVDNPARNITVESLDGTAFRNGKALGTFLVQPFTIPGRDTSEVEIDCRLAIDKDFPALELMGIASHFNADEFTVDITLKARIGKGACHKVSFKEIPLKYFIDNSNALRNGQNY</sequence>
<dbReference type="AlphaFoldDB" id="A0A9D9NR19"/>
<reference evidence="1" key="2">
    <citation type="journal article" date="2021" name="PeerJ">
        <title>Extensive microbial diversity within the chicken gut microbiome revealed by metagenomics and culture.</title>
        <authorList>
            <person name="Gilroy R."/>
            <person name="Ravi A."/>
            <person name="Getino M."/>
            <person name="Pursley I."/>
            <person name="Horton D.L."/>
            <person name="Alikhan N.F."/>
            <person name="Baker D."/>
            <person name="Gharbi K."/>
            <person name="Hall N."/>
            <person name="Watson M."/>
            <person name="Adriaenssens E.M."/>
            <person name="Foster-Nyarko E."/>
            <person name="Jarju S."/>
            <person name="Secka A."/>
            <person name="Antonio M."/>
            <person name="Oren A."/>
            <person name="Chaudhuri R.R."/>
            <person name="La Ragione R."/>
            <person name="Hildebrand F."/>
            <person name="Pallen M.J."/>
        </authorList>
    </citation>
    <scope>NUCLEOTIDE SEQUENCE</scope>
    <source>
        <strain evidence="1">B2-16538</strain>
    </source>
</reference>
<protein>
    <submittedName>
        <fullName evidence="1">LEA type 2 family protein</fullName>
    </submittedName>
</protein>
<evidence type="ECO:0000313" key="2">
    <source>
        <dbReference type="Proteomes" id="UP000823750"/>
    </source>
</evidence>
<dbReference type="EMBL" id="JADILX010000005">
    <property type="protein sequence ID" value="MBO8484851.1"/>
    <property type="molecule type" value="Genomic_DNA"/>
</dbReference>
<dbReference type="SUPFAM" id="SSF117070">
    <property type="entry name" value="LEA14-like"/>
    <property type="match status" value="1"/>
</dbReference>
<reference evidence="1" key="1">
    <citation type="submission" date="2020-10" db="EMBL/GenBank/DDBJ databases">
        <authorList>
            <person name="Gilroy R."/>
        </authorList>
    </citation>
    <scope>NUCLEOTIDE SEQUENCE</scope>
    <source>
        <strain evidence="1">B2-16538</strain>
    </source>
</reference>
<name>A0A9D9NR19_9BACT</name>